<protein>
    <submittedName>
        <fullName evidence="2">Phosphotransferase family protein</fullName>
    </submittedName>
</protein>
<feature type="domain" description="Aminoglycoside phosphotransferase" evidence="1">
    <location>
        <begin position="24"/>
        <end position="253"/>
    </location>
</feature>
<comment type="caution">
    <text evidence="2">The sequence shown here is derived from an EMBL/GenBank/DDBJ whole genome shotgun (WGS) entry which is preliminary data.</text>
</comment>
<dbReference type="InterPro" id="IPR002575">
    <property type="entry name" value="Aminoglycoside_PTrfase"/>
</dbReference>
<reference evidence="2 3" key="1">
    <citation type="submission" date="2024-10" db="EMBL/GenBank/DDBJ databases">
        <title>The Natural Products Discovery Center: Release of the First 8490 Sequenced Strains for Exploring Actinobacteria Biosynthetic Diversity.</title>
        <authorList>
            <person name="Kalkreuter E."/>
            <person name="Kautsar S.A."/>
            <person name="Yang D."/>
            <person name="Bader C.D."/>
            <person name="Teijaro C.N."/>
            <person name="Fluegel L."/>
            <person name="Davis C.M."/>
            <person name="Simpson J.R."/>
            <person name="Lauterbach L."/>
            <person name="Steele A.D."/>
            <person name="Gui C."/>
            <person name="Meng S."/>
            <person name="Li G."/>
            <person name="Viehrig K."/>
            <person name="Ye F."/>
            <person name="Su P."/>
            <person name="Kiefer A.F."/>
            <person name="Nichols A."/>
            <person name="Cepeda A.J."/>
            <person name="Yan W."/>
            <person name="Fan B."/>
            <person name="Jiang Y."/>
            <person name="Adhikari A."/>
            <person name="Zheng C.-J."/>
            <person name="Schuster L."/>
            <person name="Cowan T.M."/>
            <person name="Smanski M.J."/>
            <person name="Chevrette M.G."/>
            <person name="De Carvalho L.P.S."/>
            <person name="Shen B."/>
        </authorList>
    </citation>
    <scope>NUCLEOTIDE SEQUENCE [LARGE SCALE GENOMIC DNA]</scope>
    <source>
        <strain evidence="2 3">NPDC000087</strain>
    </source>
</reference>
<evidence type="ECO:0000313" key="3">
    <source>
        <dbReference type="Proteomes" id="UP001602245"/>
    </source>
</evidence>
<proteinExistence type="predicted"/>
<dbReference type="SUPFAM" id="SSF56112">
    <property type="entry name" value="Protein kinase-like (PK-like)"/>
    <property type="match status" value="1"/>
</dbReference>
<evidence type="ECO:0000313" key="2">
    <source>
        <dbReference type="EMBL" id="MFF5287827.1"/>
    </source>
</evidence>
<dbReference type="Gene3D" id="3.90.1200.10">
    <property type="match status" value="1"/>
</dbReference>
<gene>
    <name evidence="2" type="ORF">ACFY35_00215</name>
</gene>
<dbReference type="PANTHER" id="PTHR21310">
    <property type="entry name" value="AMINOGLYCOSIDE PHOSPHOTRANSFERASE-RELATED-RELATED"/>
    <property type="match status" value="1"/>
</dbReference>
<dbReference type="Pfam" id="PF01636">
    <property type="entry name" value="APH"/>
    <property type="match status" value="1"/>
</dbReference>
<dbReference type="Proteomes" id="UP001602245">
    <property type="component" value="Unassembled WGS sequence"/>
</dbReference>
<accession>A0ABW6W3D9</accession>
<dbReference type="RefSeq" id="WP_026206538.1">
    <property type="nucleotide sequence ID" value="NZ_JBIAZU010000001.1"/>
</dbReference>
<dbReference type="InterPro" id="IPR011009">
    <property type="entry name" value="Kinase-like_dom_sf"/>
</dbReference>
<organism evidence="2 3">
    <name type="scientific">Paractinoplanes globisporus</name>
    <dbReference type="NCBI Taxonomy" id="113565"/>
    <lineage>
        <taxon>Bacteria</taxon>
        <taxon>Bacillati</taxon>
        <taxon>Actinomycetota</taxon>
        <taxon>Actinomycetes</taxon>
        <taxon>Micromonosporales</taxon>
        <taxon>Micromonosporaceae</taxon>
        <taxon>Paractinoplanes</taxon>
    </lineage>
</organism>
<name>A0ABW6W3D9_9ACTN</name>
<keyword evidence="3" id="KW-1185">Reference proteome</keyword>
<dbReference type="EMBL" id="JBIAZU010000001">
    <property type="protein sequence ID" value="MFF5287827.1"/>
    <property type="molecule type" value="Genomic_DNA"/>
</dbReference>
<sequence>MGRHRAWLQAQLGGRLTIRSVRSLHDGESPWWIEVAAPGGPAYAVIMRYPSSRITPGQIATNAAALEVAERHGLPAPRLLAADLSLPASVETVLPGTSTWPAASSVELLRSAGTAMAQVHTVVIDAQPRLPFRPRPIAVDDFAHDRRIGRMPSTSLLERADSRIQAIKPPAAPVRFVHGDVWPGNTIITGDRVDALIDWKTAGVGNPGVDLGELRKQAAILYDDDAPRHVQEGWERAGGARAGDVPYWDAVAALNTPTELYSPRATRRRDDFLRAALAQL</sequence>
<evidence type="ECO:0000259" key="1">
    <source>
        <dbReference type="Pfam" id="PF01636"/>
    </source>
</evidence>
<dbReference type="InterPro" id="IPR051678">
    <property type="entry name" value="AGP_Transferase"/>
</dbReference>